<gene>
    <name evidence="3" type="ORF">K4G66_21135</name>
</gene>
<dbReference type="SUPFAM" id="SSF47729">
    <property type="entry name" value="IHF-like DNA-binding proteins"/>
    <property type="match status" value="1"/>
</dbReference>
<reference evidence="3" key="2">
    <citation type="journal article" date="2024" name="Antonie Van Leeuwenhoek">
        <title>Roseihalotalea indica gen. nov., sp. nov., a halophilic Bacteroidetes from mesopelagic Southwest Indian Ocean with higher carbohydrate metabolic potential.</title>
        <authorList>
            <person name="Chen B."/>
            <person name="Zhang M."/>
            <person name="Lin D."/>
            <person name="Ye J."/>
            <person name="Tang K."/>
        </authorList>
    </citation>
    <scope>NUCLEOTIDE SEQUENCE</scope>
    <source>
        <strain evidence="3">TK19036</strain>
    </source>
</reference>
<evidence type="ECO:0000313" key="3">
    <source>
        <dbReference type="EMBL" id="WKN34882.1"/>
    </source>
</evidence>
<organism evidence="3">
    <name type="scientific">Roseihalotalea indica</name>
    <dbReference type="NCBI Taxonomy" id="2867963"/>
    <lineage>
        <taxon>Bacteria</taxon>
        <taxon>Pseudomonadati</taxon>
        <taxon>Bacteroidota</taxon>
        <taxon>Cytophagia</taxon>
        <taxon>Cytophagales</taxon>
        <taxon>Catalimonadaceae</taxon>
        <taxon>Roseihalotalea</taxon>
    </lineage>
</organism>
<name>A0AA49GHQ0_9BACT</name>
<dbReference type="EMBL" id="CP120682">
    <property type="protein sequence ID" value="WKN34882.1"/>
    <property type="molecule type" value="Genomic_DNA"/>
</dbReference>
<dbReference type="InterPro" id="IPR010992">
    <property type="entry name" value="IHF-like_DNA-bd_dom_sf"/>
</dbReference>
<dbReference type="InterPro" id="IPR041607">
    <property type="entry name" value="HU-HIG"/>
</dbReference>
<feature type="domain" description="HU" evidence="2">
    <location>
        <begin position="1"/>
        <end position="125"/>
    </location>
</feature>
<evidence type="ECO:0000256" key="1">
    <source>
        <dbReference type="ARBA" id="ARBA00023125"/>
    </source>
</evidence>
<sequence length="142" mass="15773">MSIPFNVIPKPNPLNREEPMKYYAVAQSNGEVDFRTLAKEIAEITTVSLPDAVAALESLVMIIPRHIERGEIIRLGELGSIRITINSEGCDTEEAVNHTKIKKANYRFKAGPELQNTLKTLKYQKVKKDSSPQLNGGPVINT</sequence>
<proteinExistence type="predicted"/>
<dbReference type="AlphaFoldDB" id="A0AA49GHQ0"/>
<dbReference type="Pfam" id="PF18291">
    <property type="entry name" value="HU-HIG"/>
    <property type="match status" value="1"/>
</dbReference>
<reference evidence="3" key="1">
    <citation type="journal article" date="2023" name="Comput. Struct. Biotechnol. J.">
        <title>Discovery of a novel marine Bacteroidetes with a rich repertoire of carbohydrate-active enzymes.</title>
        <authorList>
            <person name="Chen B."/>
            <person name="Liu G."/>
            <person name="Chen Q."/>
            <person name="Wang H."/>
            <person name="Liu L."/>
            <person name="Tang K."/>
        </authorList>
    </citation>
    <scope>NUCLEOTIDE SEQUENCE</scope>
    <source>
        <strain evidence="3">TK19036</strain>
    </source>
</reference>
<evidence type="ECO:0000259" key="2">
    <source>
        <dbReference type="Pfam" id="PF18291"/>
    </source>
</evidence>
<accession>A0AA49GHQ0</accession>
<keyword evidence="1" id="KW-0238">DNA-binding</keyword>
<dbReference type="GO" id="GO:0003677">
    <property type="term" value="F:DNA binding"/>
    <property type="evidence" value="ECO:0007669"/>
    <property type="project" value="UniProtKB-KW"/>
</dbReference>
<protein>
    <recommendedName>
        <fullName evidence="2">HU domain-containing protein</fullName>
    </recommendedName>
</protein>